<gene>
    <name evidence="2" type="ORF">B9Z55_027636</name>
</gene>
<name>A0A2G5SEL6_9PELO</name>
<evidence type="ECO:0000313" key="2">
    <source>
        <dbReference type="EMBL" id="PIC13508.1"/>
    </source>
</evidence>
<accession>A0A2G5SEL6</accession>
<keyword evidence="3" id="KW-1185">Reference proteome</keyword>
<comment type="caution">
    <text evidence="2">The sequence shown here is derived from an EMBL/GenBank/DDBJ whole genome shotgun (WGS) entry which is preliminary data.</text>
</comment>
<dbReference type="GO" id="GO:0043066">
    <property type="term" value="P:negative regulation of apoptotic process"/>
    <property type="evidence" value="ECO:0007669"/>
    <property type="project" value="InterPro"/>
</dbReference>
<dbReference type="Pfam" id="PF06905">
    <property type="entry name" value="FAIM1"/>
    <property type="match status" value="1"/>
</dbReference>
<dbReference type="AlphaFoldDB" id="A0A2G5SEL6"/>
<dbReference type="Proteomes" id="UP000230233">
    <property type="component" value="Unassembled WGS sequence"/>
</dbReference>
<reference evidence="3" key="1">
    <citation type="submission" date="2017-10" db="EMBL/GenBank/DDBJ databases">
        <title>Rapid genome shrinkage in a self-fertile nematode reveals novel sperm competition proteins.</title>
        <authorList>
            <person name="Yin D."/>
            <person name="Schwarz E.M."/>
            <person name="Thomas C.G."/>
            <person name="Felde R.L."/>
            <person name="Korf I.F."/>
            <person name="Cutter A.D."/>
            <person name="Schartner C.M."/>
            <person name="Ralston E.J."/>
            <person name="Meyer B.J."/>
            <person name="Haag E.S."/>
        </authorList>
    </citation>
    <scope>NUCLEOTIDE SEQUENCE [LARGE SCALE GENOMIC DNA]</scope>
    <source>
        <strain evidence="3">JU1422</strain>
    </source>
</reference>
<evidence type="ECO:0000256" key="1">
    <source>
        <dbReference type="SAM" id="MobiDB-lite"/>
    </source>
</evidence>
<protein>
    <submittedName>
        <fullName evidence="2">Uncharacterized protein</fullName>
    </submittedName>
</protein>
<proteinExistence type="predicted"/>
<feature type="region of interest" description="Disordered" evidence="1">
    <location>
        <begin position="108"/>
        <end position="130"/>
    </location>
</feature>
<dbReference type="InterPro" id="IPR010695">
    <property type="entry name" value="FAIM1"/>
</dbReference>
<dbReference type="EMBL" id="PDUG01000012">
    <property type="protein sequence ID" value="PIC13508.1"/>
    <property type="molecule type" value="Genomic_DNA"/>
</dbReference>
<organism evidence="2 3">
    <name type="scientific">Caenorhabditis nigoni</name>
    <dbReference type="NCBI Taxonomy" id="1611254"/>
    <lineage>
        <taxon>Eukaryota</taxon>
        <taxon>Metazoa</taxon>
        <taxon>Ecdysozoa</taxon>
        <taxon>Nematoda</taxon>
        <taxon>Chromadorea</taxon>
        <taxon>Rhabditida</taxon>
        <taxon>Rhabditina</taxon>
        <taxon>Rhabditomorpha</taxon>
        <taxon>Rhabditoidea</taxon>
        <taxon>Rhabditidae</taxon>
        <taxon>Peloderinae</taxon>
        <taxon>Caenorhabditis</taxon>
    </lineage>
</organism>
<sequence length="130" mass="14735">MGATALKILYKQRVKKGTYVLEIDGTRFRKFCNAQYSPFDCWEVREKKEAFHVVLDKTKLVLYANGRKDKDEGQVTITFQIQMANGTALSFKADAGLGEQRAGITRTLHQQRRCPSSTNVGPKHRRISGN</sequence>
<evidence type="ECO:0000313" key="3">
    <source>
        <dbReference type="Proteomes" id="UP000230233"/>
    </source>
</evidence>